<accession>A0A1S3DT52</accession>
<dbReference type="AlphaFoldDB" id="A0A1S3DT52"/>
<feature type="compositionally biased region" description="Polar residues" evidence="1">
    <location>
        <begin position="90"/>
        <end position="102"/>
    </location>
</feature>
<dbReference type="PANTHER" id="PTHR12876">
    <property type="entry name" value="N4BP1-RELATED"/>
    <property type="match status" value="1"/>
</dbReference>
<dbReference type="InterPro" id="IPR021869">
    <property type="entry name" value="RNase_Zc3h12_NYN"/>
</dbReference>
<evidence type="ECO:0000313" key="3">
    <source>
        <dbReference type="Proteomes" id="UP000079169"/>
    </source>
</evidence>
<feature type="compositionally biased region" description="Polar residues" evidence="1">
    <location>
        <begin position="303"/>
        <end position="319"/>
    </location>
</feature>
<dbReference type="PANTHER" id="PTHR12876:SF35">
    <property type="entry name" value="LD08718P-RELATED"/>
    <property type="match status" value="1"/>
</dbReference>
<dbReference type="STRING" id="121845.A0A1S3DT52"/>
<dbReference type="InterPro" id="IPR051101">
    <property type="entry name" value="ZC3H12/N4BP1_RNase_Reg"/>
</dbReference>
<protein>
    <submittedName>
        <fullName evidence="4">Uncharacterized protein LOC103523399</fullName>
    </submittedName>
</protein>
<feature type="region of interest" description="Disordered" evidence="1">
    <location>
        <begin position="556"/>
        <end position="577"/>
    </location>
</feature>
<dbReference type="Pfam" id="PF11977">
    <property type="entry name" value="RNase_Zc3h12a"/>
    <property type="match status" value="2"/>
</dbReference>
<feature type="compositionally biased region" description="Polar residues" evidence="1">
    <location>
        <begin position="556"/>
        <end position="567"/>
    </location>
</feature>
<dbReference type="Proteomes" id="UP000079169">
    <property type="component" value="Unplaced"/>
</dbReference>
<feature type="compositionally biased region" description="Polar residues" evidence="1">
    <location>
        <begin position="36"/>
        <end position="46"/>
    </location>
</feature>
<feature type="compositionally biased region" description="Polar residues" evidence="1">
    <location>
        <begin position="265"/>
        <end position="288"/>
    </location>
</feature>
<dbReference type="PaxDb" id="121845-A0A1S3DT52"/>
<proteinExistence type="predicted"/>
<keyword evidence="3" id="KW-1185">Reference proteome</keyword>
<dbReference type="Gene3D" id="3.40.50.11980">
    <property type="match status" value="2"/>
</dbReference>
<dbReference type="KEGG" id="dci:103523399"/>
<gene>
    <name evidence="4" type="primary">LOC103523399</name>
</gene>
<feature type="region of interest" description="Disordered" evidence="1">
    <location>
        <begin position="1"/>
        <end position="111"/>
    </location>
</feature>
<dbReference type="GO" id="GO:0004521">
    <property type="term" value="F:RNA endonuclease activity"/>
    <property type="evidence" value="ECO:0007669"/>
    <property type="project" value="TreeGrafter"/>
</dbReference>
<feature type="non-terminal residue" evidence="4">
    <location>
        <position position="791"/>
    </location>
</feature>
<name>A0A1S3DT52_DIACI</name>
<sequence>MQPHKPKQFTPYKRIIVNTQVSCHEMEQSTSRKRPSNSNSDEATTPKNKKINKSLPGTKNVNESVLVSVEACHSGNRKRSRSKKKKKNIGGTSDENGTSPQNKHNKENKKDDIIVVEDSNDGMVAPSIETNDCVIVLDGNANIKHTNTQTVTCNLDSLKPDHLKNLASPRKMLNSNPLSNTLGSVSNNFERLSQVWNEPIVQPIINSTVPKSCKVKKSKIKQKTPKSKKSKSCSVLNKLFAKANILDSDASNDPSVIDITEDHSTSSGKSMTQVSPKTGTQHQEQLDVNNKYSSSNSKDNTNPKSNSFKNNLNSVKNQKSTTENSETIISTNTSDSAVHNEVVTLGTQLLETKNSYDTSEEISCKNTSPLEKVNGISNEIISLSNDPNTTITLDDSRVALESSDVCIIEPNKNLRSNIKSVTNDSIIIDLEMLTPDKNVGWRQSGDLPLIVYDKVNNNEQNQLKYFTSLDTWPDMVPSGSLSTKTKTCLRGKKCKKKKAQEPKLVLKKARKCLSQIEAEKLSAIRRIVPNNTASESSSGAVWSNFNLSNKPFAQTSNTRCNDLSNNPYPQPSAGPSSRPDFIPLNGFPPKNSTFSAPGIRSLSRARPQLEDNNMYNAGDSTTKKKTGLRPIIIDGSNVAIAYCKFTHPNNFTARGIEIVVDYFKKRGHKEIFVFLPSFRGGHSPEILNKLQSEAPGIHSLSRARPQLEDNNMYNAGDSTTKKKTGLRPIIIDGSNVAIAYCKFTHPNNFTARGIEIVVDYFKKRGHKEIFVFLPSFRGGHSPEILNKLQSE</sequence>
<organism evidence="3 4">
    <name type="scientific">Diaphorina citri</name>
    <name type="common">Asian citrus psyllid</name>
    <dbReference type="NCBI Taxonomy" id="121845"/>
    <lineage>
        <taxon>Eukaryota</taxon>
        <taxon>Metazoa</taxon>
        <taxon>Ecdysozoa</taxon>
        <taxon>Arthropoda</taxon>
        <taxon>Hexapoda</taxon>
        <taxon>Insecta</taxon>
        <taxon>Pterygota</taxon>
        <taxon>Neoptera</taxon>
        <taxon>Paraneoptera</taxon>
        <taxon>Hemiptera</taxon>
        <taxon>Sternorrhyncha</taxon>
        <taxon>Psylloidea</taxon>
        <taxon>Psyllidae</taxon>
        <taxon>Diaphorininae</taxon>
        <taxon>Diaphorina</taxon>
    </lineage>
</organism>
<feature type="compositionally biased region" description="Low complexity" evidence="1">
    <location>
        <begin position="289"/>
        <end position="302"/>
    </location>
</feature>
<evidence type="ECO:0000259" key="2">
    <source>
        <dbReference type="Pfam" id="PF11977"/>
    </source>
</evidence>
<feature type="region of interest" description="Disordered" evidence="1">
    <location>
        <begin position="251"/>
        <end position="326"/>
    </location>
</feature>
<feature type="domain" description="RNase NYN" evidence="2">
    <location>
        <begin position="628"/>
        <end position="682"/>
    </location>
</feature>
<dbReference type="RefSeq" id="XP_008486671.1">
    <property type="nucleotide sequence ID" value="XM_008488449.3"/>
</dbReference>
<feature type="compositionally biased region" description="Basic residues" evidence="1">
    <location>
        <begin position="75"/>
        <end position="88"/>
    </location>
</feature>
<evidence type="ECO:0000256" key="1">
    <source>
        <dbReference type="SAM" id="MobiDB-lite"/>
    </source>
</evidence>
<dbReference type="GO" id="GO:0005634">
    <property type="term" value="C:nucleus"/>
    <property type="evidence" value="ECO:0007669"/>
    <property type="project" value="TreeGrafter"/>
</dbReference>
<reference evidence="4" key="1">
    <citation type="submission" date="2025-08" db="UniProtKB">
        <authorList>
            <consortium name="RefSeq"/>
        </authorList>
    </citation>
    <scope>IDENTIFICATION</scope>
</reference>
<feature type="compositionally biased region" description="Polar residues" evidence="1">
    <location>
        <begin position="55"/>
        <end position="65"/>
    </location>
</feature>
<dbReference type="GeneID" id="103523399"/>
<evidence type="ECO:0000313" key="4">
    <source>
        <dbReference type="RefSeq" id="XP_008486671.1"/>
    </source>
</evidence>
<dbReference type="GO" id="GO:0036464">
    <property type="term" value="C:cytoplasmic ribonucleoprotein granule"/>
    <property type="evidence" value="ECO:0007669"/>
    <property type="project" value="TreeGrafter"/>
</dbReference>
<feature type="domain" description="RNase NYN" evidence="2">
    <location>
        <begin position="726"/>
        <end position="779"/>
    </location>
</feature>
<dbReference type="GO" id="GO:0003729">
    <property type="term" value="F:mRNA binding"/>
    <property type="evidence" value="ECO:0007669"/>
    <property type="project" value="TreeGrafter"/>
</dbReference>